<comment type="catalytic activity">
    <reaction evidence="1 8">
        <text>UDP-alpha-D-glucose = UDP-alpha-D-galactose</text>
        <dbReference type="Rhea" id="RHEA:22168"/>
        <dbReference type="ChEBI" id="CHEBI:58885"/>
        <dbReference type="ChEBI" id="CHEBI:66914"/>
        <dbReference type="EC" id="5.1.3.2"/>
    </reaction>
</comment>
<dbReference type="InterPro" id="IPR036291">
    <property type="entry name" value="NAD(P)-bd_dom_sf"/>
</dbReference>
<dbReference type="SUPFAM" id="SSF51735">
    <property type="entry name" value="NAD(P)-binding Rossmann-fold domains"/>
    <property type="match status" value="1"/>
</dbReference>
<comment type="cofactor">
    <cofactor evidence="2 8">
        <name>NAD(+)</name>
        <dbReference type="ChEBI" id="CHEBI:57540"/>
    </cofactor>
</comment>
<comment type="subunit">
    <text evidence="8">Homodimer.</text>
</comment>
<keyword evidence="7 8" id="KW-0413">Isomerase</keyword>
<feature type="domain" description="NAD(P)-binding" evidence="9">
    <location>
        <begin position="4"/>
        <end position="323"/>
    </location>
</feature>
<dbReference type="GO" id="GO:0003978">
    <property type="term" value="F:UDP-glucose 4-epimerase activity"/>
    <property type="evidence" value="ECO:0007669"/>
    <property type="project" value="UniProtKB-UniRule"/>
</dbReference>
<dbReference type="GO" id="GO:0006012">
    <property type="term" value="P:galactose metabolic process"/>
    <property type="evidence" value="ECO:0007669"/>
    <property type="project" value="UniProtKB-UniPathway"/>
</dbReference>
<evidence type="ECO:0000256" key="1">
    <source>
        <dbReference type="ARBA" id="ARBA00000083"/>
    </source>
</evidence>
<evidence type="ECO:0000256" key="2">
    <source>
        <dbReference type="ARBA" id="ARBA00001911"/>
    </source>
</evidence>
<dbReference type="Gene3D" id="3.40.50.720">
    <property type="entry name" value="NAD(P)-binding Rossmann-like Domain"/>
    <property type="match status" value="1"/>
</dbReference>
<comment type="similarity">
    <text evidence="3 8">Belongs to the NAD(P)-dependent epimerase/dehydratase family.</text>
</comment>
<accession>A0A2R5ERY1</accession>
<keyword evidence="11" id="KW-1185">Reference proteome</keyword>
<sequence length="345" mass="37560">MAILVTGGAGYIGSHTCVELLSQGNDIVVIDNLSNSHGEALRRVAEIANRSFPVYIQDLVDREALRTVFRNHDIEAVIHFAGLKAVGESVQLPLKYYHQNLMSTMTLCSVMEEFGVRRLLFSSSATVYGMPKQVPISEEAPVGAINPYGRTKQMIEQMLDDLVCSDPRWSIGILRYFNPVGAHESGRIGEDPSGVPGNLMPYIAQVAVGKLKEVAVFGDDYDTPDGTGVRDYIHVVDLAQGHLRAIDKLASAAGIHVYNLGTGCGYSVLEMIRAFERASGKTIPYRVAARRPGDIGACYANPNKANAELGWQATRGIAEMCADAWRWQLANPRGYAGSVVYAEPI</sequence>
<dbReference type="InterPro" id="IPR016040">
    <property type="entry name" value="NAD(P)-bd_dom"/>
</dbReference>
<dbReference type="PRINTS" id="PR01713">
    <property type="entry name" value="NUCEPIMERASE"/>
</dbReference>
<dbReference type="EMBL" id="BDQX01000171">
    <property type="protein sequence ID" value="GBG08895.1"/>
    <property type="molecule type" value="Genomic_DNA"/>
</dbReference>
<name>A0A2R5ERY1_9BACL</name>
<dbReference type="RefSeq" id="WP_108993711.1">
    <property type="nucleotide sequence ID" value="NZ_BDQX01000171.1"/>
</dbReference>
<evidence type="ECO:0000256" key="8">
    <source>
        <dbReference type="RuleBase" id="RU366046"/>
    </source>
</evidence>
<dbReference type="PANTHER" id="PTHR43725:SF47">
    <property type="entry name" value="UDP-GLUCOSE 4-EPIMERASE"/>
    <property type="match status" value="1"/>
</dbReference>
<evidence type="ECO:0000256" key="5">
    <source>
        <dbReference type="ARBA" id="ARBA00018569"/>
    </source>
</evidence>
<dbReference type="Gene3D" id="3.90.25.10">
    <property type="entry name" value="UDP-galactose 4-epimerase, domain 1"/>
    <property type="match status" value="1"/>
</dbReference>
<comment type="pathway">
    <text evidence="8">Carbohydrate metabolism; galactose metabolism.</text>
</comment>
<dbReference type="PANTHER" id="PTHR43725">
    <property type="entry name" value="UDP-GLUCOSE 4-EPIMERASE"/>
    <property type="match status" value="1"/>
</dbReference>
<dbReference type="AlphaFoldDB" id="A0A2R5ERY1"/>
<dbReference type="Pfam" id="PF16363">
    <property type="entry name" value="GDP_Man_Dehyd"/>
    <property type="match status" value="1"/>
</dbReference>
<evidence type="ECO:0000256" key="4">
    <source>
        <dbReference type="ARBA" id="ARBA00013189"/>
    </source>
</evidence>
<reference evidence="10 11" key="1">
    <citation type="submission" date="2017-08" db="EMBL/GenBank/DDBJ databases">
        <title>Substantial Increase in Enzyme Production by Combined Drug-Resistance Mutations in Paenibacillus agaridevorans.</title>
        <authorList>
            <person name="Tanaka Y."/>
            <person name="Funane K."/>
            <person name="Hosaka T."/>
            <person name="Shiwa Y."/>
            <person name="Fujita N."/>
            <person name="Miyazaki T."/>
            <person name="Yoshikawa H."/>
            <person name="Murakami K."/>
            <person name="Kasahara K."/>
            <person name="Inaoka T."/>
            <person name="Hiraga Y."/>
            <person name="Ochi K."/>
        </authorList>
    </citation>
    <scope>NUCLEOTIDE SEQUENCE [LARGE SCALE GENOMIC DNA]</scope>
    <source>
        <strain evidence="10 11">T-3040</strain>
    </source>
</reference>
<dbReference type="Proteomes" id="UP000245202">
    <property type="component" value="Unassembled WGS sequence"/>
</dbReference>
<protein>
    <recommendedName>
        <fullName evidence="5 8">UDP-glucose 4-epimerase</fullName>
        <ecNumber evidence="4 8">5.1.3.2</ecNumber>
    </recommendedName>
</protein>
<dbReference type="CDD" id="cd05247">
    <property type="entry name" value="UDP_G4E_1_SDR_e"/>
    <property type="match status" value="1"/>
</dbReference>
<evidence type="ECO:0000313" key="11">
    <source>
        <dbReference type="Proteomes" id="UP000245202"/>
    </source>
</evidence>
<evidence type="ECO:0000256" key="7">
    <source>
        <dbReference type="ARBA" id="ARBA00023235"/>
    </source>
</evidence>
<dbReference type="GO" id="GO:0005829">
    <property type="term" value="C:cytosol"/>
    <property type="evidence" value="ECO:0007669"/>
    <property type="project" value="TreeGrafter"/>
</dbReference>
<dbReference type="UniPathway" id="UPA00214"/>
<dbReference type="NCBIfam" id="NF007956">
    <property type="entry name" value="PRK10675.1"/>
    <property type="match status" value="1"/>
</dbReference>
<evidence type="ECO:0000313" key="10">
    <source>
        <dbReference type="EMBL" id="GBG08895.1"/>
    </source>
</evidence>
<dbReference type="NCBIfam" id="TIGR01179">
    <property type="entry name" value="galE"/>
    <property type="match status" value="1"/>
</dbReference>
<evidence type="ECO:0000256" key="6">
    <source>
        <dbReference type="ARBA" id="ARBA00023027"/>
    </source>
</evidence>
<organism evidence="10 11">
    <name type="scientific">Paenibacillus agaridevorans</name>
    <dbReference type="NCBI Taxonomy" id="171404"/>
    <lineage>
        <taxon>Bacteria</taxon>
        <taxon>Bacillati</taxon>
        <taxon>Bacillota</taxon>
        <taxon>Bacilli</taxon>
        <taxon>Bacillales</taxon>
        <taxon>Paenibacillaceae</taxon>
        <taxon>Paenibacillus</taxon>
    </lineage>
</organism>
<comment type="caution">
    <text evidence="10">The sequence shown here is derived from an EMBL/GenBank/DDBJ whole genome shotgun (WGS) entry which is preliminary data.</text>
</comment>
<keyword evidence="8" id="KW-0119">Carbohydrate metabolism</keyword>
<evidence type="ECO:0000256" key="3">
    <source>
        <dbReference type="ARBA" id="ARBA00007637"/>
    </source>
</evidence>
<proteinExistence type="inferred from homology"/>
<evidence type="ECO:0000259" key="9">
    <source>
        <dbReference type="Pfam" id="PF16363"/>
    </source>
</evidence>
<gene>
    <name evidence="10" type="ORF">PAT3040_03508</name>
</gene>
<dbReference type="InterPro" id="IPR005886">
    <property type="entry name" value="UDP_G4E"/>
</dbReference>
<dbReference type="EC" id="5.1.3.2" evidence="4 8"/>
<keyword evidence="6 8" id="KW-0520">NAD</keyword>